<evidence type="ECO:0000313" key="1">
    <source>
        <dbReference type="EMBL" id="MTH29316.1"/>
    </source>
</evidence>
<dbReference type="Proteomes" id="UP000488936">
    <property type="component" value="Unassembled WGS sequence"/>
</dbReference>
<proteinExistence type="predicted"/>
<dbReference type="RefSeq" id="WP_155035291.1">
    <property type="nucleotide sequence ID" value="NZ_JAYMMG010000018.1"/>
</dbReference>
<comment type="caution">
    <text evidence="1">The sequence shown here is derived from an EMBL/GenBank/DDBJ whole genome shotgun (WGS) entry which is preliminary data.</text>
</comment>
<sequence length="167" mass="19651">MPIKESYFSFWKKSSNQHGVHSPFVFSLLTKGLYLKDNRWSQMKKKDAFLERIYEYFSPSSFVVINGDLKNDNLFSRGLVSGEVISSLDMIYVGQAGKDVITTSDLYSYMHNDSVLMIDRRFKNAVSEQLWQEIVCDDRFIVTLDFYYYGVAFIRTEQLKQHFVLRM</sequence>
<dbReference type="EMBL" id="WMJY01000008">
    <property type="protein sequence ID" value="MTH29316.1"/>
    <property type="molecule type" value="Genomic_DNA"/>
</dbReference>
<dbReference type="AlphaFoldDB" id="A0A7K1GKH4"/>
<keyword evidence="2" id="KW-1185">Reference proteome</keyword>
<accession>A0A7K1GKH4</accession>
<organism evidence="1 2">
    <name type="scientific">Myroides pelagicus</name>
    <dbReference type="NCBI Taxonomy" id="270914"/>
    <lineage>
        <taxon>Bacteria</taxon>
        <taxon>Pseudomonadati</taxon>
        <taxon>Bacteroidota</taxon>
        <taxon>Flavobacteriia</taxon>
        <taxon>Flavobacteriales</taxon>
        <taxon>Flavobacteriaceae</taxon>
        <taxon>Myroides</taxon>
    </lineage>
</organism>
<dbReference type="OrthoDB" id="5464618at2"/>
<name>A0A7K1GKH4_9FLAO</name>
<evidence type="ECO:0000313" key="2">
    <source>
        <dbReference type="Proteomes" id="UP000488936"/>
    </source>
</evidence>
<gene>
    <name evidence="1" type="ORF">GJV77_05185</name>
</gene>
<protein>
    <submittedName>
        <fullName evidence="1">Uncharacterized protein</fullName>
    </submittedName>
</protein>
<reference evidence="1 2" key="1">
    <citation type="journal article" date="2006" name="Int. J. Syst. Evol. Microbiol.">
        <title>Myroides pelagicus sp. nov., isolated from seawater in Thailand.</title>
        <authorList>
            <person name="Yoon J."/>
            <person name="Maneerat S."/>
            <person name="Kawai F."/>
            <person name="Yokota A."/>
        </authorList>
    </citation>
    <scope>NUCLEOTIDE SEQUENCE [LARGE SCALE GENOMIC DNA]</scope>
    <source>
        <strain evidence="1 2">SM1T</strain>
    </source>
</reference>